<keyword evidence="2" id="KW-0812">Transmembrane</keyword>
<dbReference type="PANTHER" id="PTHR24094:SF15">
    <property type="entry name" value="AMP-DEPENDENT SYNTHETASE_LIGASE DOMAIN-CONTAINING PROTEIN-RELATED"/>
    <property type="match status" value="1"/>
</dbReference>
<dbReference type="InterPro" id="IPR011089">
    <property type="entry name" value="GmrSD_C"/>
</dbReference>
<proteinExistence type="predicted"/>
<organism evidence="4 5">
    <name type="scientific">Georgenia alba</name>
    <dbReference type="NCBI Taxonomy" id="2233858"/>
    <lineage>
        <taxon>Bacteria</taxon>
        <taxon>Bacillati</taxon>
        <taxon>Actinomycetota</taxon>
        <taxon>Actinomycetes</taxon>
        <taxon>Micrococcales</taxon>
        <taxon>Bogoriellaceae</taxon>
        <taxon>Georgenia</taxon>
    </lineage>
</organism>
<feature type="transmembrane region" description="Helical" evidence="2">
    <location>
        <begin position="32"/>
        <end position="50"/>
    </location>
</feature>
<evidence type="ECO:0000256" key="1">
    <source>
        <dbReference type="SAM" id="MobiDB-lite"/>
    </source>
</evidence>
<evidence type="ECO:0000259" key="3">
    <source>
        <dbReference type="SMART" id="SM00894"/>
    </source>
</evidence>
<gene>
    <name evidence="4" type="ORF">ACFQQL_14865</name>
</gene>
<sequence>MKRSSSLWWLAPVLVLGLLFVLGAGASGFGGGLIMAALGLLIVALFVLISGRHVWRLPGRRGGAMALGASFLLFIVGGLISPTVEPAQDAGAGEESTPSEPELTTSEEPSEEPTTPEPEPGTALALLADLDVKGRAPMTGYERDAFGYREEDIDRNGCDVRNDVLRRDLDNIVIGYGTNGCVVESGTLDGPYSGETIEFVRGSDTSDDVQIDHVVALANAWVTGAFQWDEERMREFGNDPMNLLAVDGLLNGRKGDGDAATWLPPNRSFRCEYVAAQVAVKAEYDLWVTPAEHDAMTRVLSKCSDARPAVWGAAPLMPELSEPAPEPEPTTHAPEPEPVPAPTTQAPEPAPEPEPEPEDAGTDPRYGTCGEAIDHGLGPYFAGVDPEYDWYRDSDSDGIVCER</sequence>
<feature type="compositionally biased region" description="Acidic residues" evidence="1">
    <location>
        <begin position="351"/>
        <end position="361"/>
    </location>
</feature>
<feature type="transmembrane region" description="Helical" evidence="2">
    <location>
        <begin position="7"/>
        <end position="26"/>
    </location>
</feature>
<dbReference type="SMART" id="SM00894">
    <property type="entry name" value="Excalibur"/>
    <property type="match status" value="1"/>
</dbReference>
<protein>
    <submittedName>
        <fullName evidence="4">DUF1524 domain-containing protein</fullName>
    </submittedName>
</protein>
<keyword evidence="2" id="KW-0472">Membrane</keyword>
<reference evidence="5" key="1">
    <citation type="journal article" date="2019" name="Int. J. Syst. Evol. Microbiol.">
        <title>The Global Catalogue of Microorganisms (GCM) 10K type strain sequencing project: providing services to taxonomists for standard genome sequencing and annotation.</title>
        <authorList>
            <consortium name="The Broad Institute Genomics Platform"/>
            <consortium name="The Broad Institute Genome Sequencing Center for Infectious Disease"/>
            <person name="Wu L."/>
            <person name="Ma J."/>
        </authorList>
    </citation>
    <scope>NUCLEOTIDE SEQUENCE [LARGE SCALE GENOMIC DNA]</scope>
    <source>
        <strain evidence="5">JCM 1490</strain>
    </source>
</reference>
<dbReference type="EMBL" id="JBHTCQ010000003">
    <property type="protein sequence ID" value="MFC7406397.1"/>
    <property type="molecule type" value="Genomic_DNA"/>
</dbReference>
<comment type="caution">
    <text evidence="4">The sequence shown here is derived from an EMBL/GenBank/DDBJ whole genome shotgun (WGS) entry which is preliminary data.</text>
</comment>
<feature type="region of interest" description="Disordered" evidence="1">
    <location>
        <begin position="317"/>
        <end position="403"/>
    </location>
</feature>
<evidence type="ECO:0000256" key="2">
    <source>
        <dbReference type="SAM" id="Phobius"/>
    </source>
</evidence>
<evidence type="ECO:0000313" key="5">
    <source>
        <dbReference type="Proteomes" id="UP001596455"/>
    </source>
</evidence>
<accession>A0ABW2QCA7</accession>
<name>A0ABW2QCA7_9MICO</name>
<evidence type="ECO:0000313" key="4">
    <source>
        <dbReference type="EMBL" id="MFC7406397.1"/>
    </source>
</evidence>
<dbReference type="InterPro" id="IPR008613">
    <property type="entry name" value="Excalibur_Ca-bd_domain"/>
</dbReference>
<dbReference type="RefSeq" id="WP_382395759.1">
    <property type="nucleotide sequence ID" value="NZ_JBHTCQ010000003.1"/>
</dbReference>
<keyword evidence="2" id="KW-1133">Transmembrane helix</keyword>
<dbReference type="Pfam" id="PF07510">
    <property type="entry name" value="GmrSD_C"/>
    <property type="match status" value="1"/>
</dbReference>
<dbReference type="PANTHER" id="PTHR24094">
    <property type="entry name" value="SECRETED PROTEIN"/>
    <property type="match status" value="1"/>
</dbReference>
<feature type="region of interest" description="Disordered" evidence="1">
    <location>
        <begin position="86"/>
        <end position="121"/>
    </location>
</feature>
<dbReference type="Proteomes" id="UP001596455">
    <property type="component" value="Unassembled WGS sequence"/>
</dbReference>
<feature type="transmembrane region" description="Helical" evidence="2">
    <location>
        <begin position="62"/>
        <end position="80"/>
    </location>
</feature>
<feature type="domain" description="Excalibur calcium-binding" evidence="3">
    <location>
        <begin position="365"/>
        <end position="402"/>
    </location>
</feature>
<keyword evidence="5" id="KW-1185">Reference proteome</keyword>
<feature type="compositionally biased region" description="Basic and acidic residues" evidence="1">
    <location>
        <begin position="389"/>
        <end position="403"/>
    </location>
</feature>
<feature type="compositionally biased region" description="Low complexity" evidence="1">
    <location>
        <begin position="94"/>
        <end position="107"/>
    </location>
</feature>
<dbReference type="Pfam" id="PF05901">
    <property type="entry name" value="Excalibur"/>
    <property type="match status" value="1"/>
</dbReference>